<dbReference type="EMBL" id="MFKF01000079">
    <property type="protein sequence ID" value="OGG55419.1"/>
    <property type="molecule type" value="Genomic_DNA"/>
</dbReference>
<comment type="caution">
    <text evidence="1">The sequence shown here is derived from an EMBL/GenBank/DDBJ whole genome shotgun (WGS) entry which is preliminary data.</text>
</comment>
<name>A0A1F6D1W1_HANXR</name>
<evidence type="ECO:0000313" key="1">
    <source>
        <dbReference type="EMBL" id="OGG55419.1"/>
    </source>
</evidence>
<protein>
    <submittedName>
        <fullName evidence="1">Uncharacterized protein</fullName>
    </submittedName>
</protein>
<dbReference type="AlphaFoldDB" id="A0A1F6D1W1"/>
<proteinExistence type="predicted"/>
<reference evidence="1 2" key="1">
    <citation type="journal article" date="2016" name="Nat. Commun.">
        <title>Thousands of microbial genomes shed light on interconnected biogeochemical processes in an aquifer system.</title>
        <authorList>
            <person name="Anantharaman K."/>
            <person name="Brown C.T."/>
            <person name="Hug L.A."/>
            <person name="Sharon I."/>
            <person name="Castelle C.J."/>
            <person name="Probst A.J."/>
            <person name="Thomas B.C."/>
            <person name="Singh A."/>
            <person name="Wilkins M.J."/>
            <person name="Karaoz U."/>
            <person name="Brodie E.L."/>
            <person name="Williams K.H."/>
            <person name="Hubbard S.S."/>
            <person name="Banfield J.F."/>
        </authorList>
    </citation>
    <scope>NUCLEOTIDE SEQUENCE [LARGE SCALE GENOMIC DNA]</scope>
    <source>
        <strain evidence="2">RIFCSPLOWO2_12_FULL_64_10</strain>
    </source>
</reference>
<evidence type="ECO:0000313" key="2">
    <source>
        <dbReference type="Proteomes" id="UP000178606"/>
    </source>
</evidence>
<accession>A0A1F6D1W1</accession>
<sequence>MKVKSGKHSEARKMAREWAEHVNNDLNPEHPMHVLTPRFGRVHETIVFTQEFESLSALDEFQRKGWSDEKFKARRDEWFELVDVNSISYEVYALMV</sequence>
<dbReference type="Proteomes" id="UP000178606">
    <property type="component" value="Unassembled WGS sequence"/>
</dbReference>
<organism evidence="1 2">
    <name type="scientific">Handelsmanbacteria sp. (strain RIFCSPLOWO2_12_FULL_64_10)</name>
    <dbReference type="NCBI Taxonomy" id="1817868"/>
    <lineage>
        <taxon>Bacteria</taxon>
        <taxon>Candidatus Handelsmaniibacteriota</taxon>
    </lineage>
</organism>
<gene>
    <name evidence="1" type="ORF">A3F84_05970</name>
</gene>